<feature type="region of interest" description="Disordered" evidence="1">
    <location>
        <begin position="243"/>
        <end position="266"/>
    </location>
</feature>
<evidence type="ECO:0000259" key="2">
    <source>
        <dbReference type="Pfam" id="PF00144"/>
    </source>
</evidence>
<dbReference type="Pfam" id="PF00144">
    <property type="entry name" value="Beta-lactamase"/>
    <property type="match status" value="1"/>
</dbReference>
<dbReference type="AlphaFoldDB" id="A0A6B1D625"/>
<dbReference type="InterPro" id="IPR012338">
    <property type="entry name" value="Beta-lactam/transpept-like"/>
</dbReference>
<protein>
    <submittedName>
        <fullName evidence="3">Beta-lactamase family protein</fullName>
    </submittedName>
</protein>
<dbReference type="SUPFAM" id="SSF56601">
    <property type="entry name" value="beta-lactamase/transpeptidase-like"/>
    <property type="match status" value="1"/>
</dbReference>
<dbReference type="InterPro" id="IPR001466">
    <property type="entry name" value="Beta-lactam-related"/>
</dbReference>
<proteinExistence type="predicted"/>
<evidence type="ECO:0000313" key="3">
    <source>
        <dbReference type="EMBL" id="MYC95004.1"/>
    </source>
</evidence>
<dbReference type="InterPro" id="IPR050789">
    <property type="entry name" value="Diverse_Enzym_Activities"/>
</dbReference>
<feature type="domain" description="Beta-lactamase-related" evidence="2">
    <location>
        <begin position="19"/>
        <end position="410"/>
    </location>
</feature>
<comment type="caution">
    <text evidence="3">The sequence shown here is derived from an EMBL/GenBank/DDBJ whole genome shotgun (WGS) entry which is preliminary data.</text>
</comment>
<gene>
    <name evidence="3" type="ORF">F4X14_08525</name>
</gene>
<dbReference type="EMBL" id="VXMH01000037">
    <property type="protein sequence ID" value="MYC95004.1"/>
    <property type="molecule type" value="Genomic_DNA"/>
</dbReference>
<reference evidence="3" key="1">
    <citation type="submission" date="2019-09" db="EMBL/GenBank/DDBJ databases">
        <title>Characterisation of the sponge microbiome using genome-centric metagenomics.</title>
        <authorList>
            <person name="Engelberts J.P."/>
            <person name="Robbins S.J."/>
            <person name="De Goeij J.M."/>
            <person name="Aranda M."/>
            <person name="Bell S.C."/>
            <person name="Webster N.S."/>
        </authorList>
    </citation>
    <scope>NUCLEOTIDE SEQUENCE</scope>
    <source>
        <strain evidence="3">SB0661_bin_32</strain>
    </source>
</reference>
<dbReference type="PANTHER" id="PTHR43283:SF3">
    <property type="entry name" value="BETA-LACTAMASE FAMILY PROTEIN (AFU_ORTHOLOGUE AFUA_5G07500)"/>
    <property type="match status" value="1"/>
</dbReference>
<dbReference type="PANTHER" id="PTHR43283">
    <property type="entry name" value="BETA-LACTAMASE-RELATED"/>
    <property type="match status" value="1"/>
</dbReference>
<accession>A0A6B1D625</accession>
<sequence>MTTVDTHRAGLSLQRLSRVDRLLDSYVDRGLLAGTLGLIYRRGETVYCNAFGHRELGSGLPMTEDTIFRIYSMTKPITSVAALMLFEEGHLLLDDPVSNYLPEFEGAQVCTGDLDNLVPPDRLPTVKDLFLHTAGLSYGWDQDSPVENLYRQSFGNREQLPLDKFVQKLAALPLLYHPGTRWRYSYATDVLGRLVEVLSGKSLDEFFRQEIFKPLAMTETAFQVDATSLDRFSACYCPPGGFSFGSDPEPDTETASVSSDEGGRAEEPTIELFEAPRDSRFTKTPVFLSGGGGLVSTIGDYLRFSQMLLNGGVLDGQRLLGPKTVEMMRANHLPADLVPIAIGADAHPGYGFGLCGSVLVDLPATSTPGSVGIYGWGGAASTQFWIDPQEEMLGIFMTQFMPAGYYPVAREFRVATYQAIVD</sequence>
<name>A0A6B1D625_9CHLR</name>
<evidence type="ECO:0000256" key="1">
    <source>
        <dbReference type="SAM" id="MobiDB-lite"/>
    </source>
</evidence>
<organism evidence="3">
    <name type="scientific">Caldilineaceae bacterium SB0661_bin_32</name>
    <dbReference type="NCBI Taxonomy" id="2605255"/>
    <lineage>
        <taxon>Bacteria</taxon>
        <taxon>Bacillati</taxon>
        <taxon>Chloroflexota</taxon>
        <taxon>Caldilineae</taxon>
        <taxon>Caldilineales</taxon>
        <taxon>Caldilineaceae</taxon>
    </lineage>
</organism>
<dbReference type="Gene3D" id="3.40.710.10">
    <property type="entry name" value="DD-peptidase/beta-lactamase superfamily"/>
    <property type="match status" value="1"/>
</dbReference>